<feature type="region of interest" description="Disordered" evidence="2">
    <location>
        <begin position="213"/>
        <end position="240"/>
    </location>
</feature>
<keyword evidence="1" id="KW-0863">Zinc-finger</keyword>
<dbReference type="AlphaFoldDB" id="A0A9Q1HKH3"/>
<dbReference type="GO" id="GO:0008270">
    <property type="term" value="F:zinc ion binding"/>
    <property type="evidence" value="ECO:0007669"/>
    <property type="project" value="UniProtKB-KW"/>
</dbReference>
<reference evidence="4" key="1">
    <citation type="submission" date="2021-10" db="EMBL/GenBank/DDBJ databases">
        <title>Tropical sea cucumber genome reveals ecological adaptation and Cuvierian tubules defense mechanism.</title>
        <authorList>
            <person name="Chen T."/>
        </authorList>
    </citation>
    <scope>NUCLEOTIDE SEQUENCE</scope>
    <source>
        <strain evidence="4">Nanhai2018</strain>
        <tissue evidence="4">Muscle</tissue>
    </source>
</reference>
<proteinExistence type="predicted"/>
<gene>
    <name evidence="4" type="ORF">HOLleu_01828</name>
</gene>
<evidence type="ECO:0000256" key="1">
    <source>
        <dbReference type="PROSITE-ProRule" id="PRU00024"/>
    </source>
</evidence>
<dbReference type="Proteomes" id="UP001152320">
    <property type="component" value="Chromosome 1"/>
</dbReference>
<feature type="domain" description="B box-type" evidence="3">
    <location>
        <begin position="1"/>
        <end position="43"/>
    </location>
</feature>
<keyword evidence="1" id="KW-0862">Zinc</keyword>
<dbReference type="InterPro" id="IPR000315">
    <property type="entry name" value="Znf_B-box"/>
</dbReference>
<organism evidence="4 5">
    <name type="scientific">Holothuria leucospilota</name>
    <name type="common">Black long sea cucumber</name>
    <name type="synonym">Mertensiothuria leucospilota</name>
    <dbReference type="NCBI Taxonomy" id="206669"/>
    <lineage>
        <taxon>Eukaryota</taxon>
        <taxon>Metazoa</taxon>
        <taxon>Echinodermata</taxon>
        <taxon>Eleutherozoa</taxon>
        <taxon>Echinozoa</taxon>
        <taxon>Holothuroidea</taxon>
        <taxon>Aspidochirotacea</taxon>
        <taxon>Aspidochirotida</taxon>
        <taxon>Holothuriidae</taxon>
        <taxon>Holothuria</taxon>
    </lineage>
</organism>
<comment type="caution">
    <text evidence="4">The sequence shown here is derived from an EMBL/GenBank/DDBJ whole genome shotgun (WGS) entry which is preliminary data.</text>
</comment>
<sequence length="671" mass="75602">MGFCGTHTNVECRFFCNTCGIPVCHVCMEKGDHVISTHDCISVTKYCEAKSKEIRTVLEEATKHKIRYDKIKSKWDMHLNSIVGEFDKIKNEILLTKQHLLQQLDLDEELQLRAAGIEKDKLETAMEFVRCSHEHTFSGVYQQLNKKLQFLLQDPSGQNSEDNKAVFEECHKLLNNLQQVLSKFEEEDMLGTDVTFVPLQVCFLGNLVVSKDDSCPDKSELESSNPKIGEEPTRKRKQTDLVTMIPISIKKEKIESSGSEDDPSISKISDVSTSNTRAKRLINDGTNQTALTAEDKILNQDGSITSAVNTNSTHSNKNANIKSTGKTYVQQRNRDSTAVTSLMHVLPRPHSHCQLPGTYNALQTHSYSVSKNKSPVHNLRQHITVDKCCSGIIWGSMDWLFEVTATKAFIKVKYHKLSDGSQLRSDTIINCNQTMLDKDIRVCPKIFSPNCSFLLAFKDRIGIISLKGMKLRGVFWHRIPNRFTILAIAWRRDPSNYAAIVKEQDGTVSLMRDVSGSSTSRKLEITPLSDIAVSDYHPFDISPKDKFAVCNTNTGRILFFSKLGVSIPKREVLAPSSLKDGKPLSVSFIDDKSKWLALWKGNSASDGFPKWVIVLYNSRFIPVSTIIQSSYKELHEEPKAFCVRGNIIAVLYNSLKIRVHTIQPTPSDEHK</sequence>
<feature type="region of interest" description="Disordered" evidence="2">
    <location>
        <begin position="252"/>
        <end position="274"/>
    </location>
</feature>
<dbReference type="PROSITE" id="PS50119">
    <property type="entry name" value="ZF_BBOX"/>
    <property type="match status" value="1"/>
</dbReference>
<accession>A0A9Q1HKH3</accession>
<dbReference type="CDD" id="cd19756">
    <property type="entry name" value="Bbox2"/>
    <property type="match status" value="1"/>
</dbReference>
<dbReference type="Gene3D" id="3.30.160.60">
    <property type="entry name" value="Classic Zinc Finger"/>
    <property type="match status" value="1"/>
</dbReference>
<keyword evidence="1" id="KW-0479">Metal-binding</keyword>
<evidence type="ECO:0000256" key="2">
    <source>
        <dbReference type="SAM" id="MobiDB-lite"/>
    </source>
</evidence>
<evidence type="ECO:0000313" key="4">
    <source>
        <dbReference type="EMBL" id="KAJ8049200.1"/>
    </source>
</evidence>
<evidence type="ECO:0000259" key="3">
    <source>
        <dbReference type="PROSITE" id="PS50119"/>
    </source>
</evidence>
<keyword evidence="5" id="KW-1185">Reference proteome</keyword>
<protein>
    <recommendedName>
        <fullName evidence="3">B box-type domain-containing protein</fullName>
    </recommendedName>
</protein>
<dbReference type="SUPFAM" id="SSF57845">
    <property type="entry name" value="B-box zinc-binding domain"/>
    <property type="match status" value="1"/>
</dbReference>
<evidence type="ECO:0000313" key="5">
    <source>
        <dbReference type="Proteomes" id="UP001152320"/>
    </source>
</evidence>
<name>A0A9Q1HKH3_HOLLE</name>
<dbReference type="EMBL" id="JAIZAY010000001">
    <property type="protein sequence ID" value="KAJ8049200.1"/>
    <property type="molecule type" value="Genomic_DNA"/>
</dbReference>